<dbReference type="Pfam" id="PF11213">
    <property type="entry name" value="DUF3006"/>
    <property type="match status" value="1"/>
</dbReference>
<dbReference type="RefSeq" id="WP_014967393.1">
    <property type="nucleotide sequence ID" value="NC_018664.1"/>
</dbReference>
<dbReference type="AlphaFoldDB" id="K0B0T6"/>
<keyword evidence="2" id="KW-1185">Reference proteome</keyword>
<reference evidence="1 2" key="1">
    <citation type="journal article" date="2012" name="PLoS ONE">
        <title>The purine-utilizing bacterium Clostridium acidurici 9a: a genome-guided metabolic reconsideration.</title>
        <authorList>
            <person name="Hartwich K."/>
            <person name="Poehlein A."/>
            <person name="Daniel R."/>
        </authorList>
    </citation>
    <scope>NUCLEOTIDE SEQUENCE [LARGE SCALE GENOMIC DNA]</scope>
    <source>
        <strain evidence="2">ATCC 7906 / DSM 604 / BCRC 14475 / CIP 104303 / KCTC 5404 / NCIMB 10678 / 9a</strain>
    </source>
</reference>
<dbReference type="HOGENOM" id="CLU_181623_2_0_9"/>
<gene>
    <name evidence="1" type="ordered locus">Curi_c12450</name>
</gene>
<dbReference type="OrthoDB" id="164847at2"/>
<dbReference type="InterPro" id="IPR021377">
    <property type="entry name" value="DUF3006"/>
</dbReference>
<accession>K0B0T6</accession>
<protein>
    <submittedName>
        <fullName evidence="1">Uncharacterized protein</fullName>
    </submittedName>
</protein>
<sequence>MRGIVDRFEGEFIVVELENEEMINIEKSRAPLAKEGDILIIERESITMDEKETARRREKIEEKFNGLFE</sequence>
<dbReference type="STRING" id="1128398.Curi_c12450"/>
<dbReference type="EMBL" id="CP003326">
    <property type="protein sequence ID" value="AFS78256.1"/>
    <property type="molecule type" value="Genomic_DNA"/>
</dbReference>
<evidence type="ECO:0000313" key="1">
    <source>
        <dbReference type="EMBL" id="AFS78256.1"/>
    </source>
</evidence>
<organism evidence="1 2">
    <name type="scientific">Gottschalkia acidurici (strain ATCC 7906 / DSM 604 / BCRC 14475 / CIP 104303 / KCTC 5404 / NCIMB 10678 / 9a)</name>
    <name type="common">Clostridium acidurici</name>
    <dbReference type="NCBI Taxonomy" id="1128398"/>
    <lineage>
        <taxon>Bacteria</taxon>
        <taxon>Bacillati</taxon>
        <taxon>Bacillota</taxon>
        <taxon>Tissierellia</taxon>
        <taxon>Tissierellales</taxon>
        <taxon>Gottschalkiaceae</taxon>
        <taxon>Gottschalkia</taxon>
    </lineage>
</organism>
<name>K0B0T6_GOTA9</name>
<dbReference type="Proteomes" id="UP000006094">
    <property type="component" value="Chromosome"/>
</dbReference>
<dbReference type="KEGG" id="cad:Curi_c12450"/>
<proteinExistence type="predicted"/>
<evidence type="ECO:0000313" key="2">
    <source>
        <dbReference type="Proteomes" id="UP000006094"/>
    </source>
</evidence>